<dbReference type="SUPFAM" id="SSF51735">
    <property type="entry name" value="NAD(P)-binding Rossmann-fold domains"/>
    <property type="match status" value="1"/>
</dbReference>
<feature type="domain" description="Myo-inositol-1-phosphate synthase GAPDH-like" evidence="1">
    <location>
        <begin position="200"/>
        <end position="311"/>
    </location>
</feature>
<dbReference type="GO" id="GO:0004512">
    <property type="term" value="F:inositol-3-phosphate synthase activity"/>
    <property type="evidence" value="ECO:0007669"/>
    <property type="project" value="TreeGrafter"/>
</dbReference>
<dbReference type="Proteomes" id="UP001642409">
    <property type="component" value="Unassembled WGS sequence"/>
</dbReference>
<dbReference type="InterPro" id="IPR036291">
    <property type="entry name" value="NAD(P)-bd_dom_sf"/>
</dbReference>
<reference evidence="2" key="1">
    <citation type="submission" date="2023-06" db="EMBL/GenBank/DDBJ databases">
        <authorList>
            <person name="Kurt Z."/>
        </authorList>
    </citation>
    <scope>NUCLEOTIDE SEQUENCE</scope>
</reference>
<dbReference type="PANTHER" id="PTHR43125">
    <property type="entry name" value="INOSITOL-3-PHOSPHATE SYNTHASE"/>
    <property type="match status" value="1"/>
</dbReference>
<dbReference type="EMBL" id="CATOUU010000062">
    <property type="protein sequence ID" value="CAI9914928.1"/>
    <property type="molecule type" value="Genomic_DNA"/>
</dbReference>
<evidence type="ECO:0000313" key="3">
    <source>
        <dbReference type="EMBL" id="CAL6025650.1"/>
    </source>
</evidence>
<dbReference type="AlphaFoldDB" id="A0AA86N906"/>
<evidence type="ECO:0000313" key="2">
    <source>
        <dbReference type="EMBL" id="CAI9914928.1"/>
    </source>
</evidence>
<name>A0AA86N906_9EUKA</name>
<dbReference type="SUPFAM" id="SSF55347">
    <property type="entry name" value="Glyceraldehyde-3-phosphate dehydrogenase-like, C-terminal domain"/>
    <property type="match status" value="1"/>
</dbReference>
<dbReference type="Gene3D" id="3.30.360.10">
    <property type="entry name" value="Dihydrodipicolinate Reductase, domain 2"/>
    <property type="match status" value="1"/>
</dbReference>
<evidence type="ECO:0000259" key="1">
    <source>
        <dbReference type="Pfam" id="PF01658"/>
    </source>
</evidence>
<dbReference type="EMBL" id="CAXDID020000100">
    <property type="protein sequence ID" value="CAL6025650.1"/>
    <property type="molecule type" value="Genomic_DNA"/>
</dbReference>
<reference evidence="3 4" key="2">
    <citation type="submission" date="2024-07" db="EMBL/GenBank/DDBJ databases">
        <authorList>
            <person name="Akdeniz Z."/>
        </authorList>
    </citation>
    <scope>NUCLEOTIDE SEQUENCE [LARGE SCALE GENOMIC DNA]</scope>
</reference>
<gene>
    <name evidence="2" type="ORF">HINF_LOCUS2573</name>
    <name evidence="3" type="ORF">HINF_LOCUS30464</name>
</gene>
<accession>A0AA86N906</accession>
<dbReference type="PANTHER" id="PTHR43125:SF1">
    <property type="entry name" value="INOSITOL-3-PHOSPHATE SYNTHASE"/>
    <property type="match status" value="1"/>
</dbReference>
<organism evidence="2">
    <name type="scientific">Hexamita inflata</name>
    <dbReference type="NCBI Taxonomy" id="28002"/>
    <lineage>
        <taxon>Eukaryota</taxon>
        <taxon>Metamonada</taxon>
        <taxon>Diplomonadida</taxon>
        <taxon>Hexamitidae</taxon>
        <taxon>Hexamitinae</taxon>
        <taxon>Hexamita</taxon>
    </lineage>
</organism>
<keyword evidence="4" id="KW-1185">Reference proteome</keyword>
<dbReference type="InterPro" id="IPR013021">
    <property type="entry name" value="Myo-inos-1-P_Synthase_GAPDH"/>
</dbReference>
<evidence type="ECO:0000313" key="4">
    <source>
        <dbReference type="Proteomes" id="UP001642409"/>
    </source>
</evidence>
<dbReference type="Gene3D" id="3.40.50.720">
    <property type="entry name" value="NAD(P)-binding Rossmann-like Domain"/>
    <property type="match status" value="1"/>
</dbReference>
<sequence length="398" mass="43395">MEIRVAVIGTGNCCKSLIEGVSFYSGNSASRIPGLTFAEIGGYRCEHIKFVAAWDVDARKVGQPLHVAINQLPNCAMTIKSDASDVCNNTIVRMGPVLDGVGPLMPTYAPSETFIVSTQIPDSPETIVRILTEQKVDVILNYLPVGSQLATEFYMNCALTAKVAVVNCIPVFIASDPVWEQKFINAGLPIIGDDMRSQFGASIMSAVLQELMFSRGIDVQVHYQDNIGGNTDFLNMQDKQRLVSKKISKENVIKQQNIINGVEIKPNTIHAGPASYFPALGDNKRAHFLIKAEGFGGSPIELTADLSVQDSPNSAGVVIDALRLIKVAREMNIVGALHGASAFTQKTPPIDMSPSLAYQEVKNLAERKFTTFTEVMVKDKNPNAEQLVKYFKSLVTRK</sequence>
<dbReference type="Pfam" id="PF01658">
    <property type="entry name" value="Inos-1-P_synth"/>
    <property type="match status" value="1"/>
</dbReference>
<proteinExistence type="predicted"/>
<dbReference type="InterPro" id="IPR052199">
    <property type="entry name" value="MIPS"/>
</dbReference>
<protein>
    <submittedName>
        <fullName evidence="2">Myo-inositol-1-phosphate synthase</fullName>
    </submittedName>
    <submittedName>
        <fullName evidence="3">Myo-inositol-1-phosphate_synthase</fullName>
    </submittedName>
</protein>
<comment type="caution">
    <text evidence="2">The sequence shown here is derived from an EMBL/GenBank/DDBJ whole genome shotgun (WGS) entry which is preliminary data.</text>
</comment>
<dbReference type="GO" id="GO:0006021">
    <property type="term" value="P:inositol biosynthetic process"/>
    <property type="evidence" value="ECO:0007669"/>
    <property type="project" value="TreeGrafter"/>
</dbReference>